<evidence type="ECO:0000256" key="3">
    <source>
        <dbReference type="RuleBase" id="RU362042"/>
    </source>
</evidence>
<sequence length="243" mass="28122">MVKKKSGNSFLDYSWKVPIIVVFFSIYILHLFFNTVLIPLRVNSISMEPGINQHSYLFYSSVGMPNNIIPFNRKIPRGTVVVLAAPYHETLPIGLNWLNTVYRFITLNIADLNRMKHLGKNPYMVRRVIGVPGDTIYMTNNIAQIQPESDDGRVENRSEYFTSEFELIQKNYVILSDEQKTRDWPKNLPLLGNTERVTLRQGEYFVLADNRDIGNDSSYWGPIGIGQIRGRVLFQYIKKKKNL</sequence>
<accession>A0ABY8MG56</accession>
<proteinExistence type="inferred from homology"/>
<dbReference type="GO" id="GO:0009003">
    <property type="term" value="F:signal peptidase activity"/>
    <property type="evidence" value="ECO:0007669"/>
    <property type="project" value="UniProtKB-EC"/>
</dbReference>
<dbReference type="NCBIfam" id="TIGR02227">
    <property type="entry name" value="sigpep_I_bact"/>
    <property type="match status" value="1"/>
</dbReference>
<dbReference type="Gene3D" id="2.10.109.10">
    <property type="entry name" value="Umud Fragment, subunit A"/>
    <property type="match status" value="1"/>
</dbReference>
<comment type="catalytic activity">
    <reaction evidence="3">
        <text>Cleavage of hydrophobic, N-terminal signal or leader sequences from secreted and periplasmic proteins.</text>
        <dbReference type="EC" id="3.4.21.89"/>
    </reaction>
</comment>
<feature type="transmembrane region" description="Helical" evidence="3">
    <location>
        <begin position="20"/>
        <end position="40"/>
    </location>
</feature>
<keyword evidence="3" id="KW-0472">Membrane</keyword>
<dbReference type="Pfam" id="PF10502">
    <property type="entry name" value="Peptidase_S26"/>
    <property type="match status" value="1"/>
</dbReference>
<comment type="subcellular location">
    <subcellularLocation>
        <location evidence="3">Membrane</location>
        <topology evidence="3">Single-pass type II membrane protein</topology>
    </subcellularLocation>
</comment>
<dbReference type="PANTHER" id="PTHR43390">
    <property type="entry name" value="SIGNAL PEPTIDASE I"/>
    <property type="match status" value="1"/>
</dbReference>
<keyword evidence="3 5" id="KW-0378">Hydrolase</keyword>
<comment type="similarity">
    <text evidence="1 3">Belongs to the peptidase S26 family.</text>
</comment>
<reference evidence="5 6" key="1">
    <citation type="submission" date="2023-04" db="EMBL/GenBank/DDBJ databases">
        <title>Spirochaete genome identified in red abalone sample constitutes a novel genus.</title>
        <authorList>
            <person name="Sharma S.P."/>
            <person name="Purcell C.M."/>
            <person name="Hyde J.R."/>
            <person name="Severin A.J."/>
        </authorList>
    </citation>
    <scope>NUCLEOTIDE SEQUENCE [LARGE SCALE GENOMIC DNA]</scope>
    <source>
        <strain evidence="5 6">SP-2023</strain>
    </source>
</reference>
<feature type="domain" description="Peptidase S26" evidence="4">
    <location>
        <begin position="21"/>
        <end position="236"/>
    </location>
</feature>
<dbReference type="PRINTS" id="PR00727">
    <property type="entry name" value="LEADERPTASE"/>
</dbReference>
<evidence type="ECO:0000256" key="2">
    <source>
        <dbReference type="ARBA" id="ARBA00019232"/>
    </source>
</evidence>
<keyword evidence="3" id="KW-1133">Transmembrane helix</keyword>
<dbReference type="RefSeq" id="WP_326926700.1">
    <property type="nucleotide sequence ID" value="NZ_CP123443.1"/>
</dbReference>
<evidence type="ECO:0000313" key="5">
    <source>
        <dbReference type="EMBL" id="WGK68515.1"/>
    </source>
</evidence>
<dbReference type="SUPFAM" id="SSF51306">
    <property type="entry name" value="LexA/Signal peptidase"/>
    <property type="match status" value="1"/>
</dbReference>
<dbReference type="InterPro" id="IPR019533">
    <property type="entry name" value="Peptidase_S26"/>
</dbReference>
<organism evidence="5 6">
    <name type="scientific">Candidatus Haliotispira prima</name>
    <dbReference type="NCBI Taxonomy" id="3034016"/>
    <lineage>
        <taxon>Bacteria</taxon>
        <taxon>Pseudomonadati</taxon>
        <taxon>Spirochaetota</taxon>
        <taxon>Spirochaetia</taxon>
        <taxon>Spirochaetales</taxon>
        <taxon>Spirochaetaceae</taxon>
        <taxon>Candidatus Haliotispira</taxon>
    </lineage>
</organism>
<dbReference type="EC" id="3.4.21.89" evidence="3"/>
<dbReference type="PANTHER" id="PTHR43390:SF1">
    <property type="entry name" value="CHLOROPLAST PROCESSING PEPTIDASE"/>
    <property type="match status" value="1"/>
</dbReference>
<dbReference type="CDD" id="cd06530">
    <property type="entry name" value="S26_SPase_I"/>
    <property type="match status" value="1"/>
</dbReference>
<keyword evidence="3" id="KW-0812">Transmembrane</keyword>
<dbReference type="Proteomes" id="UP001228690">
    <property type="component" value="Chromosome"/>
</dbReference>
<name>A0ABY8MG56_9SPIO</name>
<protein>
    <recommendedName>
        <fullName evidence="2 3">Signal peptidase I</fullName>
        <ecNumber evidence="3">3.4.21.89</ecNumber>
    </recommendedName>
</protein>
<gene>
    <name evidence="5" type="primary">lepB</name>
    <name evidence="5" type="ORF">P0082_08490</name>
</gene>
<keyword evidence="3" id="KW-0645">Protease</keyword>
<dbReference type="EMBL" id="CP123443">
    <property type="protein sequence ID" value="WGK68515.1"/>
    <property type="molecule type" value="Genomic_DNA"/>
</dbReference>
<dbReference type="InterPro" id="IPR000223">
    <property type="entry name" value="Pept_S26A_signal_pept_1"/>
</dbReference>
<dbReference type="InterPro" id="IPR036286">
    <property type="entry name" value="LexA/Signal_pep-like_sf"/>
</dbReference>
<evidence type="ECO:0000313" key="6">
    <source>
        <dbReference type="Proteomes" id="UP001228690"/>
    </source>
</evidence>
<keyword evidence="6" id="KW-1185">Reference proteome</keyword>
<evidence type="ECO:0000256" key="1">
    <source>
        <dbReference type="ARBA" id="ARBA00009370"/>
    </source>
</evidence>
<evidence type="ECO:0000259" key="4">
    <source>
        <dbReference type="Pfam" id="PF10502"/>
    </source>
</evidence>